<evidence type="ECO:0000256" key="1">
    <source>
        <dbReference type="ARBA" id="ARBA00023002"/>
    </source>
</evidence>
<organism evidence="3 4">
    <name type="scientific">Xanthobacter aminoxidans</name>
    <dbReference type="NCBI Taxonomy" id="186280"/>
    <lineage>
        <taxon>Bacteria</taxon>
        <taxon>Pseudomonadati</taxon>
        <taxon>Pseudomonadota</taxon>
        <taxon>Alphaproteobacteria</taxon>
        <taxon>Hyphomicrobiales</taxon>
        <taxon>Xanthobacteraceae</taxon>
        <taxon>Xanthobacter</taxon>
    </lineage>
</organism>
<dbReference type="Gene3D" id="3.50.50.60">
    <property type="entry name" value="FAD/NAD(P)-binding domain"/>
    <property type="match status" value="1"/>
</dbReference>
<proteinExistence type="predicted"/>
<accession>A0ABW6ZGL5</accession>
<evidence type="ECO:0000313" key="4">
    <source>
        <dbReference type="Proteomes" id="UP001604043"/>
    </source>
</evidence>
<feature type="domain" description="FAD dependent oxidoreductase" evidence="2">
    <location>
        <begin position="6"/>
        <end position="52"/>
    </location>
</feature>
<dbReference type="PANTHER" id="PTHR43539">
    <property type="entry name" value="FLAVIN-BINDING MONOOXYGENASE-LIKE PROTEIN (AFU_ORTHOLOGUE AFUA_4G09220)"/>
    <property type="match status" value="1"/>
</dbReference>
<dbReference type="PRINTS" id="PR00411">
    <property type="entry name" value="PNDRDTASEI"/>
</dbReference>
<reference evidence="3 4" key="1">
    <citation type="submission" date="2024-02" db="EMBL/GenBank/DDBJ databases">
        <title>Expansion and revision of Xanthobacter and proposal of Roseixanthobacter gen. nov.</title>
        <authorList>
            <person name="Soltysiak M.P.M."/>
            <person name="Jalihal A."/>
            <person name="Ory A."/>
            <person name="Chrisophersen C."/>
            <person name="Lee A.D."/>
            <person name="Boulton J."/>
            <person name="Springer M."/>
        </authorList>
    </citation>
    <scope>NUCLEOTIDE SEQUENCE [LARGE SCALE GENOMIC DNA]</scope>
    <source>
        <strain evidence="3 4">CB5</strain>
    </source>
</reference>
<dbReference type="InterPro" id="IPR036188">
    <property type="entry name" value="FAD/NAD-bd_sf"/>
</dbReference>
<dbReference type="Proteomes" id="UP001604043">
    <property type="component" value="Unassembled WGS sequence"/>
</dbReference>
<dbReference type="InterPro" id="IPR006076">
    <property type="entry name" value="FAD-dep_OxRdtase"/>
</dbReference>
<gene>
    <name evidence="3" type="ORF">V5F30_12200</name>
</gene>
<dbReference type="PANTHER" id="PTHR43539:SF78">
    <property type="entry name" value="FLAVIN-CONTAINING MONOOXYGENASE"/>
    <property type="match status" value="1"/>
</dbReference>
<name>A0ABW6ZGL5_9HYPH</name>
<keyword evidence="4" id="KW-1185">Reference proteome</keyword>
<protein>
    <submittedName>
        <fullName evidence="3">NAD(P)-binding protein</fullName>
    </submittedName>
</protein>
<dbReference type="RefSeq" id="WP_394008986.1">
    <property type="nucleotide sequence ID" value="NZ_JBAFUR010000003.1"/>
</dbReference>
<sequence length="469" mass="49047">MENMPVAVIGGGPIGLAAAAHLIDRGIAVRVYEAGDAVATNIRDWGHVHLFSPWRYNIDPVSRMLLAGTGWREPNADMCPTGADLVADYLEPLSQVPAMASAIEFGARVTAIGRSGIDKISSRDRSGHPFLLSVASRAGVVRRDLARAIIDASGTWTSPNPLGGSGLPADGEATHAKRIAYGIPDVLGRDRAAYAGRTTLVFGAGHSAANVLLDLQALSLEATGTQAIWVTRGSDLSRVYGGGSNDQLSGRADLGQCLKEQVEGGQIPLITGFAAETIREEDGRLHVEGTTTYGRRTIGPADRIVVCTGQRPDLALTREIRVDLDPRLESVRALGPMIDPNLHSCGSVPPHGHREVSHPEPGFYTVGIKSYGRAPTFLMLTGYEQVRSVVAAIAGDMGAANDVRLILPETGVCRANPSSPAACCDSASSLPPPAVSEVGAVPDQKSGCCRASAAEPMPAPARTCCASAT</sequence>
<dbReference type="SUPFAM" id="SSF51905">
    <property type="entry name" value="FAD/NAD(P)-binding domain"/>
    <property type="match status" value="1"/>
</dbReference>
<dbReference type="PRINTS" id="PR00368">
    <property type="entry name" value="FADPNR"/>
</dbReference>
<dbReference type="EMBL" id="JBAFUR010000003">
    <property type="protein sequence ID" value="MFG1252963.1"/>
    <property type="molecule type" value="Genomic_DNA"/>
</dbReference>
<evidence type="ECO:0000259" key="2">
    <source>
        <dbReference type="Pfam" id="PF01266"/>
    </source>
</evidence>
<dbReference type="InterPro" id="IPR050982">
    <property type="entry name" value="Auxin_biosynth/cation_transpt"/>
</dbReference>
<evidence type="ECO:0000313" key="3">
    <source>
        <dbReference type="EMBL" id="MFG1252963.1"/>
    </source>
</evidence>
<dbReference type="Pfam" id="PF01266">
    <property type="entry name" value="DAO"/>
    <property type="match status" value="1"/>
</dbReference>
<comment type="caution">
    <text evidence="3">The sequence shown here is derived from an EMBL/GenBank/DDBJ whole genome shotgun (WGS) entry which is preliminary data.</text>
</comment>
<keyword evidence="1" id="KW-0560">Oxidoreductase</keyword>